<dbReference type="AlphaFoldDB" id="M5C3J3"/>
<feature type="compositionally biased region" description="Low complexity" evidence="1">
    <location>
        <begin position="312"/>
        <end position="327"/>
    </location>
</feature>
<feature type="compositionally biased region" description="Basic and acidic residues" evidence="1">
    <location>
        <begin position="260"/>
        <end position="270"/>
    </location>
</feature>
<comment type="caution">
    <text evidence="2">The sequence shown here is derived from an EMBL/GenBank/DDBJ whole genome shotgun (WGS) entry which is preliminary data.</text>
</comment>
<feature type="compositionally biased region" description="Polar residues" evidence="1">
    <location>
        <begin position="478"/>
        <end position="492"/>
    </location>
</feature>
<feature type="compositionally biased region" description="Basic and acidic residues" evidence="1">
    <location>
        <begin position="39"/>
        <end position="66"/>
    </location>
</feature>
<accession>M5C3J3</accession>
<feature type="compositionally biased region" description="Polar residues" evidence="1">
    <location>
        <begin position="430"/>
        <end position="449"/>
    </location>
</feature>
<feature type="region of interest" description="Disordered" evidence="1">
    <location>
        <begin position="1"/>
        <end position="231"/>
    </location>
</feature>
<feature type="compositionally biased region" description="Pro residues" evidence="1">
    <location>
        <begin position="141"/>
        <end position="153"/>
    </location>
</feature>
<feature type="region of interest" description="Disordered" evidence="1">
    <location>
        <begin position="246"/>
        <end position="516"/>
    </location>
</feature>
<dbReference type="Proteomes" id="UP000012065">
    <property type="component" value="Unassembled WGS sequence"/>
</dbReference>
<feature type="compositionally biased region" description="Acidic residues" evidence="1">
    <location>
        <begin position="93"/>
        <end position="104"/>
    </location>
</feature>
<evidence type="ECO:0000256" key="1">
    <source>
        <dbReference type="SAM" id="MobiDB-lite"/>
    </source>
</evidence>
<evidence type="ECO:0000313" key="2">
    <source>
        <dbReference type="EMBL" id="CCO33585.1"/>
    </source>
</evidence>
<proteinExistence type="predicted"/>
<feature type="compositionally biased region" description="Basic and acidic residues" evidence="1">
    <location>
        <begin position="284"/>
        <end position="299"/>
    </location>
</feature>
<feature type="compositionally biased region" description="Polar residues" evidence="1">
    <location>
        <begin position="177"/>
        <end position="190"/>
    </location>
</feature>
<feature type="compositionally biased region" description="Basic and acidic residues" evidence="1">
    <location>
        <begin position="500"/>
        <end position="516"/>
    </location>
</feature>
<feature type="compositionally biased region" description="Basic and acidic residues" evidence="1">
    <location>
        <begin position="123"/>
        <end position="134"/>
    </location>
</feature>
<feature type="compositionally biased region" description="Pro residues" evidence="1">
    <location>
        <begin position="456"/>
        <end position="468"/>
    </location>
</feature>
<name>M5C3J3_THACB</name>
<protein>
    <submittedName>
        <fullName evidence="2">Uncharacterized protein</fullName>
    </submittedName>
</protein>
<dbReference type="HOGENOM" id="CLU_528048_0_0_1"/>
<feature type="compositionally biased region" description="Acidic residues" evidence="1">
    <location>
        <begin position="10"/>
        <end position="38"/>
    </location>
</feature>
<gene>
    <name evidence="2" type="ORF">BN14_07669</name>
</gene>
<organism evidence="2 3">
    <name type="scientific">Thanatephorus cucumeris (strain AG1-IB / isolate 7/3/14)</name>
    <name type="common">Lettuce bottom rot fungus</name>
    <name type="synonym">Rhizoctonia solani</name>
    <dbReference type="NCBI Taxonomy" id="1108050"/>
    <lineage>
        <taxon>Eukaryota</taxon>
        <taxon>Fungi</taxon>
        <taxon>Dikarya</taxon>
        <taxon>Basidiomycota</taxon>
        <taxon>Agaricomycotina</taxon>
        <taxon>Agaricomycetes</taxon>
        <taxon>Cantharellales</taxon>
        <taxon>Ceratobasidiaceae</taxon>
        <taxon>Rhizoctonia</taxon>
        <taxon>Rhizoctonia solani AG-1</taxon>
    </lineage>
</organism>
<sequence length="516" mass="56595">MKAKEREAAEAEAEAEAEGEHDDQEEDDEHEDHDEQDNDHEREDKERVGKEAERVAREAAEQAARDIEDELDAVVGTEASGGKSRRKGAALDGEGDTTVEEEDPPAPRRPQRGTGPPKRSKERKSDRQKEREQPEEMDQGPPTPPRIPTPPALHLPAKTQIPGADTRSPITVPVSPNPTRRTLPSLQSPERTSERNLPLPVPIANQRSPRLPDAHPLHLPRPQTPPERGAILAPMGGWQELHQPGALVNTHTSPGRTHHALPEHQQREFPHPAPNITPSVPSPHTEHPPRKPRKPEMHPFRTSAPSSWSQNQVQTGQGATLGQTGHQGPTGYQVPIAGQAGFQQTSPPAPGQGSFQTLTGPYQAPGYPASQGQQNYQSPPQTFQPAISPTRTYQTSPRQSAGQVYHSPPHQTYHSPPAQMYQPLPGPGQTYHNPSPSRQPYLSQPSSYQGPAAQVFPPPPLYVPPPTTFPLELHTPDRTTFQDGPAFSNPSPSRLPMLGERGRIGEGGIREWDRLD</sequence>
<reference evidence="2 3" key="1">
    <citation type="journal article" date="2013" name="J. Biotechnol.">
        <title>Establishment and interpretation of the genome sequence of the phytopathogenic fungus Rhizoctonia solani AG1-IB isolate 7/3/14.</title>
        <authorList>
            <person name="Wibberg D.W."/>
            <person name="Jelonek L.J."/>
            <person name="Rupp O.R."/>
            <person name="Hennig M.H."/>
            <person name="Eikmeyer F.E."/>
            <person name="Goesmann A.G."/>
            <person name="Hartmann A.H."/>
            <person name="Borriss R.B."/>
            <person name="Grosch R.G."/>
            <person name="Puehler A.P."/>
            <person name="Schlueter A.S."/>
        </authorList>
    </citation>
    <scope>NUCLEOTIDE SEQUENCE [LARGE SCALE GENOMIC DNA]</scope>
    <source>
        <strain evidence="3">AG1-IB / isolate 7/3/14</strain>
    </source>
</reference>
<evidence type="ECO:0000313" key="3">
    <source>
        <dbReference type="Proteomes" id="UP000012065"/>
    </source>
</evidence>
<dbReference type="EMBL" id="CAOJ01011721">
    <property type="protein sequence ID" value="CCO33585.1"/>
    <property type="molecule type" value="Genomic_DNA"/>
</dbReference>
<feature type="compositionally biased region" description="Polar residues" evidence="1">
    <location>
        <begin position="370"/>
        <end position="402"/>
    </location>
</feature>